<dbReference type="AlphaFoldDB" id="A0A0L0N6F5"/>
<accession>A0A0L0N6F5</accession>
<sequence>MSHSSSEGPPQPHPDKARRDAHDAKSPAPHSKHGLALQDGGPLFLELRHAGEVAVRSQPEEGATPCARSACALSMCDWVFGGRLAYDLATEAIVASVLAHELLEVLWPFEGMHVWDIVARHRKRPKEGLEASLWQFATELGELLNHEDVAVLGSSLVG</sequence>
<evidence type="ECO:0000256" key="1">
    <source>
        <dbReference type="SAM" id="MobiDB-lite"/>
    </source>
</evidence>
<evidence type="ECO:0000313" key="3">
    <source>
        <dbReference type="Proteomes" id="UP000036947"/>
    </source>
</evidence>
<gene>
    <name evidence="2" type="ORF">TOPH_05752</name>
</gene>
<name>A0A0L0N6F5_TOLOC</name>
<organism evidence="2 3">
    <name type="scientific">Tolypocladium ophioglossoides (strain CBS 100239)</name>
    <name type="common">Snaketongue truffleclub</name>
    <name type="synonym">Elaphocordyceps ophioglossoides</name>
    <dbReference type="NCBI Taxonomy" id="1163406"/>
    <lineage>
        <taxon>Eukaryota</taxon>
        <taxon>Fungi</taxon>
        <taxon>Dikarya</taxon>
        <taxon>Ascomycota</taxon>
        <taxon>Pezizomycotina</taxon>
        <taxon>Sordariomycetes</taxon>
        <taxon>Hypocreomycetidae</taxon>
        <taxon>Hypocreales</taxon>
        <taxon>Ophiocordycipitaceae</taxon>
        <taxon>Tolypocladium</taxon>
    </lineage>
</organism>
<keyword evidence="3" id="KW-1185">Reference proteome</keyword>
<evidence type="ECO:0000313" key="2">
    <source>
        <dbReference type="EMBL" id="KND89652.1"/>
    </source>
</evidence>
<comment type="caution">
    <text evidence="2">The sequence shown here is derived from an EMBL/GenBank/DDBJ whole genome shotgun (WGS) entry which is preliminary data.</text>
</comment>
<feature type="region of interest" description="Disordered" evidence="1">
    <location>
        <begin position="1"/>
        <end position="35"/>
    </location>
</feature>
<proteinExistence type="predicted"/>
<dbReference type="Proteomes" id="UP000036947">
    <property type="component" value="Unassembled WGS sequence"/>
</dbReference>
<reference evidence="2 3" key="1">
    <citation type="journal article" date="2015" name="BMC Genomics">
        <title>The genome of the truffle-parasite Tolypocladium ophioglossoides and the evolution of antifungal peptaibiotics.</title>
        <authorList>
            <person name="Quandt C.A."/>
            <person name="Bushley K.E."/>
            <person name="Spatafora J.W."/>
        </authorList>
    </citation>
    <scope>NUCLEOTIDE SEQUENCE [LARGE SCALE GENOMIC DNA]</scope>
    <source>
        <strain evidence="2 3">CBS 100239</strain>
    </source>
</reference>
<feature type="compositionally biased region" description="Basic and acidic residues" evidence="1">
    <location>
        <begin position="13"/>
        <end position="25"/>
    </location>
</feature>
<dbReference type="EMBL" id="LFRF01000017">
    <property type="protein sequence ID" value="KND89652.1"/>
    <property type="molecule type" value="Genomic_DNA"/>
</dbReference>
<protein>
    <submittedName>
        <fullName evidence="2">Uncharacterized protein</fullName>
    </submittedName>
</protein>